<evidence type="ECO:0000256" key="6">
    <source>
        <dbReference type="ARBA" id="ARBA00022989"/>
    </source>
</evidence>
<evidence type="ECO:0000256" key="7">
    <source>
        <dbReference type="ARBA" id="ARBA00023136"/>
    </source>
</evidence>
<feature type="transmembrane region" description="Helical" evidence="8">
    <location>
        <begin position="244"/>
        <end position="266"/>
    </location>
</feature>
<name>A0A4P7A1K7_9BACL</name>
<evidence type="ECO:0000256" key="3">
    <source>
        <dbReference type="ARBA" id="ARBA00022448"/>
    </source>
</evidence>
<feature type="transmembrane region" description="Helical" evidence="8">
    <location>
        <begin position="154"/>
        <end position="175"/>
    </location>
</feature>
<sequence length="298" mass="33091">MTIFIQVVLPVLLIFLAGYGLQRWKRLDIKALSTAALYIFTPMLVIQTFYRTDLDKQYLNMLIFSMILLLVLILICKIYCYFRKYDCSTESGLILATAFMNSGNYGAPIVLFAYGEEAFVYAVSLLVLHAVLMNFFGIYYAARGNEGGKTALKAVIEMPATYAVLIAILIKVWDIQIPDNLMSAVDLLGPVTIPLVMLILGMQLAEINLSKLQWEKISMAVIIRLFLSPAIAVGIIWLMPMDPVLAKVLILTAAMPSAANTVIFAVQYETEPDLVSSITLITTLCSIFTVTIMLFLLG</sequence>
<evidence type="ECO:0000256" key="4">
    <source>
        <dbReference type="ARBA" id="ARBA00022475"/>
    </source>
</evidence>
<dbReference type="PANTHER" id="PTHR36838">
    <property type="entry name" value="AUXIN EFFLUX CARRIER FAMILY PROTEIN"/>
    <property type="match status" value="1"/>
</dbReference>
<dbReference type="AlphaFoldDB" id="A0A4P7A1K7"/>
<feature type="transmembrane region" description="Helical" evidence="8">
    <location>
        <begin position="217"/>
        <end position="238"/>
    </location>
</feature>
<feature type="transmembrane region" description="Helical" evidence="8">
    <location>
        <begin position="187"/>
        <end position="205"/>
    </location>
</feature>
<feature type="transmembrane region" description="Helical" evidence="8">
    <location>
        <begin position="94"/>
        <end position="114"/>
    </location>
</feature>
<dbReference type="PANTHER" id="PTHR36838:SF1">
    <property type="entry name" value="SLR1864 PROTEIN"/>
    <property type="match status" value="1"/>
</dbReference>
<dbReference type="Gene3D" id="1.20.1530.20">
    <property type="match status" value="1"/>
</dbReference>
<keyword evidence="5 8" id="KW-0812">Transmembrane</keyword>
<dbReference type="RefSeq" id="WP_134211036.1">
    <property type="nucleotide sequence ID" value="NZ_CP038015.1"/>
</dbReference>
<comment type="similarity">
    <text evidence="2">Belongs to the auxin efflux carrier (TC 2.A.69) family.</text>
</comment>
<feature type="transmembrane region" description="Helical" evidence="8">
    <location>
        <begin position="120"/>
        <end position="142"/>
    </location>
</feature>
<evidence type="ECO:0000256" key="5">
    <source>
        <dbReference type="ARBA" id="ARBA00022692"/>
    </source>
</evidence>
<feature type="transmembrane region" description="Helical" evidence="8">
    <location>
        <begin position="62"/>
        <end position="82"/>
    </location>
</feature>
<dbReference type="InterPro" id="IPR004776">
    <property type="entry name" value="Mem_transp_PIN-like"/>
</dbReference>
<organism evidence="9 10">
    <name type="scientific">Paenisporosarcina antarctica</name>
    <dbReference type="NCBI Taxonomy" id="417367"/>
    <lineage>
        <taxon>Bacteria</taxon>
        <taxon>Bacillati</taxon>
        <taxon>Bacillota</taxon>
        <taxon>Bacilli</taxon>
        <taxon>Bacillales</taxon>
        <taxon>Caryophanaceae</taxon>
        <taxon>Paenisporosarcina</taxon>
    </lineage>
</organism>
<dbReference type="OrthoDB" id="148377at2"/>
<keyword evidence="3" id="KW-0813">Transport</keyword>
<dbReference type="GO" id="GO:0055085">
    <property type="term" value="P:transmembrane transport"/>
    <property type="evidence" value="ECO:0007669"/>
    <property type="project" value="InterPro"/>
</dbReference>
<keyword evidence="6 8" id="KW-1133">Transmembrane helix</keyword>
<feature type="transmembrane region" description="Helical" evidence="8">
    <location>
        <begin position="6"/>
        <end position="24"/>
    </location>
</feature>
<evidence type="ECO:0000256" key="8">
    <source>
        <dbReference type="SAM" id="Phobius"/>
    </source>
</evidence>
<feature type="transmembrane region" description="Helical" evidence="8">
    <location>
        <begin position="31"/>
        <end position="50"/>
    </location>
</feature>
<dbReference type="Pfam" id="PF03547">
    <property type="entry name" value="Mem_trans"/>
    <property type="match status" value="1"/>
</dbReference>
<keyword evidence="7 8" id="KW-0472">Membrane</keyword>
<gene>
    <name evidence="9" type="ORF">E2636_15615</name>
</gene>
<keyword evidence="4" id="KW-1003">Cell membrane</keyword>
<evidence type="ECO:0000313" key="10">
    <source>
        <dbReference type="Proteomes" id="UP000294292"/>
    </source>
</evidence>
<evidence type="ECO:0000256" key="2">
    <source>
        <dbReference type="ARBA" id="ARBA00010145"/>
    </source>
</evidence>
<reference evidence="9 10" key="1">
    <citation type="submission" date="2019-03" db="EMBL/GenBank/DDBJ databases">
        <title>Complete genome sequence of Paenisporosarcina antarctica CGMCC 1.6503T.</title>
        <authorList>
            <person name="Rong J.-C."/>
            <person name="Chi N.-Y."/>
            <person name="Zhang Q.-F."/>
        </authorList>
    </citation>
    <scope>NUCLEOTIDE SEQUENCE [LARGE SCALE GENOMIC DNA]</scope>
    <source>
        <strain evidence="9 10">CGMCC 1.6503</strain>
    </source>
</reference>
<evidence type="ECO:0000256" key="1">
    <source>
        <dbReference type="ARBA" id="ARBA00004651"/>
    </source>
</evidence>
<keyword evidence="10" id="KW-1185">Reference proteome</keyword>
<proteinExistence type="inferred from homology"/>
<protein>
    <submittedName>
        <fullName evidence="9">AEC family transporter</fullName>
    </submittedName>
</protein>
<dbReference type="EMBL" id="CP038015">
    <property type="protein sequence ID" value="QBP42488.1"/>
    <property type="molecule type" value="Genomic_DNA"/>
</dbReference>
<dbReference type="InterPro" id="IPR038770">
    <property type="entry name" value="Na+/solute_symporter_sf"/>
</dbReference>
<dbReference type="Proteomes" id="UP000294292">
    <property type="component" value="Chromosome"/>
</dbReference>
<feature type="transmembrane region" description="Helical" evidence="8">
    <location>
        <begin position="278"/>
        <end position="297"/>
    </location>
</feature>
<dbReference type="GO" id="GO:0005886">
    <property type="term" value="C:plasma membrane"/>
    <property type="evidence" value="ECO:0007669"/>
    <property type="project" value="UniProtKB-SubCell"/>
</dbReference>
<comment type="subcellular location">
    <subcellularLocation>
        <location evidence="1">Cell membrane</location>
        <topology evidence="1">Multi-pass membrane protein</topology>
    </subcellularLocation>
</comment>
<evidence type="ECO:0000313" key="9">
    <source>
        <dbReference type="EMBL" id="QBP42488.1"/>
    </source>
</evidence>
<accession>A0A4P7A1K7</accession>
<dbReference type="KEGG" id="panc:E2636_15615"/>